<reference evidence="1" key="1">
    <citation type="journal article" date="2023" name="Insect Mol. Biol.">
        <title>Genome sequencing provides insights into the evolution of gene families encoding plant cell wall-degrading enzymes in longhorned beetles.</title>
        <authorList>
            <person name="Shin N.R."/>
            <person name="Okamura Y."/>
            <person name="Kirsch R."/>
            <person name="Pauchet Y."/>
        </authorList>
    </citation>
    <scope>NUCLEOTIDE SEQUENCE</scope>
    <source>
        <strain evidence="1">AMC_N1</strain>
    </source>
</reference>
<accession>A0AAV8Y7E2</accession>
<keyword evidence="2" id="KW-1185">Reference proteome</keyword>
<dbReference type="Proteomes" id="UP001162162">
    <property type="component" value="Unassembled WGS sequence"/>
</dbReference>
<evidence type="ECO:0000313" key="1">
    <source>
        <dbReference type="EMBL" id="KAJ8946843.1"/>
    </source>
</evidence>
<proteinExistence type="predicted"/>
<dbReference type="AlphaFoldDB" id="A0AAV8Y7E2"/>
<dbReference type="SUPFAM" id="SSF56112">
    <property type="entry name" value="Protein kinase-like (PK-like)"/>
    <property type="match status" value="1"/>
</dbReference>
<dbReference type="InterPro" id="IPR011009">
    <property type="entry name" value="Kinase-like_dom_sf"/>
</dbReference>
<gene>
    <name evidence="1" type="ORF">NQ318_006753</name>
</gene>
<comment type="caution">
    <text evidence="1">The sequence shown here is derived from an EMBL/GenBank/DDBJ whole genome shotgun (WGS) entry which is preliminary data.</text>
</comment>
<organism evidence="1 2">
    <name type="scientific">Aromia moschata</name>
    <dbReference type="NCBI Taxonomy" id="1265417"/>
    <lineage>
        <taxon>Eukaryota</taxon>
        <taxon>Metazoa</taxon>
        <taxon>Ecdysozoa</taxon>
        <taxon>Arthropoda</taxon>
        <taxon>Hexapoda</taxon>
        <taxon>Insecta</taxon>
        <taxon>Pterygota</taxon>
        <taxon>Neoptera</taxon>
        <taxon>Endopterygota</taxon>
        <taxon>Coleoptera</taxon>
        <taxon>Polyphaga</taxon>
        <taxon>Cucujiformia</taxon>
        <taxon>Chrysomeloidea</taxon>
        <taxon>Cerambycidae</taxon>
        <taxon>Cerambycinae</taxon>
        <taxon>Callichromatini</taxon>
        <taxon>Aromia</taxon>
    </lineage>
</organism>
<name>A0AAV8Y7E2_9CUCU</name>
<dbReference type="GO" id="GO:0004672">
    <property type="term" value="F:protein kinase activity"/>
    <property type="evidence" value="ECO:0007669"/>
    <property type="project" value="InterPro"/>
</dbReference>
<sequence length="61" mass="6575">MCDDVKNIGTGWIGIGSVCKMLLMVSCFVSAPEILATEPYGHAVDWWSLGVVACLMLTGKR</sequence>
<evidence type="ECO:0008006" key="3">
    <source>
        <dbReference type="Google" id="ProtNLM"/>
    </source>
</evidence>
<dbReference type="EMBL" id="JAPWTK010000174">
    <property type="protein sequence ID" value="KAJ8946843.1"/>
    <property type="molecule type" value="Genomic_DNA"/>
</dbReference>
<evidence type="ECO:0000313" key="2">
    <source>
        <dbReference type="Proteomes" id="UP001162162"/>
    </source>
</evidence>
<dbReference type="Gene3D" id="1.10.510.10">
    <property type="entry name" value="Transferase(Phosphotransferase) domain 1"/>
    <property type="match status" value="1"/>
</dbReference>
<protein>
    <recommendedName>
        <fullName evidence="3">Protein kinase domain-containing protein</fullName>
    </recommendedName>
</protein>
<dbReference type="GO" id="GO:0005524">
    <property type="term" value="F:ATP binding"/>
    <property type="evidence" value="ECO:0007669"/>
    <property type="project" value="InterPro"/>
</dbReference>